<dbReference type="PROSITE" id="PS50012">
    <property type="entry name" value="RCC1_3"/>
    <property type="match status" value="5"/>
</dbReference>
<dbReference type="InterPro" id="IPR017956">
    <property type="entry name" value="AT_hook_DNA-bd_motif"/>
</dbReference>
<evidence type="ECO:0000256" key="3">
    <source>
        <dbReference type="SAM" id="MobiDB-lite"/>
    </source>
</evidence>
<feature type="repeat" description="RCC1" evidence="2">
    <location>
        <begin position="211"/>
        <end position="276"/>
    </location>
</feature>
<dbReference type="Pfam" id="PF00415">
    <property type="entry name" value="RCC1"/>
    <property type="match status" value="1"/>
</dbReference>
<keyword evidence="1" id="KW-0677">Repeat</keyword>
<dbReference type="AlphaFoldDB" id="A0ABD1XTK4"/>
<name>A0ABD1XTK4_9MARC</name>
<reference evidence="5 6" key="1">
    <citation type="submission" date="2024-09" db="EMBL/GenBank/DDBJ databases">
        <title>Chromosome-scale assembly of Riccia fluitans.</title>
        <authorList>
            <person name="Paukszto L."/>
            <person name="Sawicki J."/>
            <person name="Karawczyk K."/>
            <person name="Piernik-Szablinska J."/>
            <person name="Szczecinska M."/>
            <person name="Mazdziarz M."/>
        </authorList>
    </citation>
    <scope>NUCLEOTIDE SEQUENCE [LARGE SCALE GENOMIC DNA]</scope>
    <source>
        <strain evidence="5">Rf_01</strain>
        <tissue evidence="5">Aerial parts of the thallus</tissue>
    </source>
</reference>
<proteinExistence type="predicted"/>
<feature type="compositionally biased region" description="Basic and acidic residues" evidence="3">
    <location>
        <begin position="19"/>
        <end position="31"/>
    </location>
</feature>
<dbReference type="InterPro" id="IPR009091">
    <property type="entry name" value="RCC1/BLIP-II"/>
</dbReference>
<evidence type="ECO:0000313" key="6">
    <source>
        <dbReference type="Proteomes" id="UP001605036"/>
    </source>
</evidence>
<dbReference type="Gene3D" id="2.130.10.30">
    <property type="entry name" value="Regulator of chromosome condensation 1/beta-lactamase-inhibitor protein II"/>
    <property type="match status" value="2"/>
</dbReference>
<feature type="repeat" description="RCC1" evidence="2">
    <location>
        <begin position="106"/>
        <end position="157"/>
    </location>
</feature>
<feature type="repeat" description="RCC1" evidence="2">
    <location>
        <begin position="158"/>
        <end position="208"/>
    </location>
</feature>
<feature type="compositionally biased region" description="Basic residues" evidence="3">
    <location>
        <begin position="601"/>
        <end position="611"/>
    </location>
</feature>
<dbReference type="InterPro" id="IPR058923">
    <property type="entry name" value="RCC1-like_dom"/>
</dbReference>
<feature type="domain" description="RCC1-like" evidence="4">
    <location>
        <begin position="47"/>
        <end position="308"/>
    </location>
</feature>
<gene>
    <name evidence="5" type="ORF">R1flu_023985</name>
</gene>
<evidence type="ECO:0000313" key="5">
    <source>
        <dbReference type="EMBL" id="KAL2612293.1"/>
    </source>
</evidence>
<dbReference type="PROSITE" id="PS00626">
    <property type="entry name" value="RCC1_2"/>
    <property type="match status" value="3"/>
</dbReference>
<dbReference type="InterPro" id="IPR000408">
    <property type="entry name" value="Reg_chr_condens"/>
</dbReference>
<dbReference type="PANTHER" id="PTHR46207:SF1">
    <property type="entry name" value="PROTEIN RCC2"/>
    <property type="match status" value="1"/>
</dbReference>
<dbReference type="PRINTS" id="PR00929">
    <property type="entry name" value="ATHOOK"/>
</dbReference>
<dbReference type="SUPFAM" id="SSF50985">
    <property type="entry name" value="RCC1/BLIP-II"/>
    <property type="match status" value="1"/>
</dbReference>
<accession>A0ABD1XTK4</accession>
<dbReference type="PANTHER" id="PTHR46207">
    <property type="entry name" value="PROTEIN RCC2"/>
    <property type="match status" value="1"/>
</dbReference>
<evidence type="ECO:0000256" key="1">
    <source>
        <dbReference type="ARBA" id="ARBA00022737"/>
    </source>
</evidence>
<sequence>MAANESAGAGPPPMPNSGETEKQEKEEKKEETLEEEKEEDKEEVKGGELLFCGCASWEHVNRKDTDTSNIVNQFKPVRLTSLSNIDITFIASGSASCHCVAVDVNGRCYTWGRNERGQLGHGDLVQRNSPTLVTALTRHVVLKAGAGRSHTVVITDDGASMAFGWNKHGQLGSGSLKEEFEKLPVRSLVTEVSQVFCGAEFTIWLSSVQGSSIVSAGLPQYGQLGHGTDNEYNSKEGSVRLVYEPQPRPRAIASLADKNITKAACGNNHSVAVDSEGFVYTWGFGGHGRLGHKEQKDEWTPRAVDLFQRKYVLPPNAVVAAGSAYSACTAAGGQLYMWGRVKPTGDNWMYPKPVTDLSGWNIRSLDCGNTSSVAAAENSCISWGTAVYGELGYGPTGPKSSASPKLIDSLEGMHVMRVACGVGHTLFVVDRTKAPDKYEKLETFTASEYTPAEEEPEKPSKGGAKGAAKAKQNAKKRKAASEPAAPEKKQRAKRAPRKKEVSESEEESKDESEEESEEDEEVSDTPKGRGNSTRGRGRGRGRGGVGDRGKIETKDVPTSATAKAEETAPKRGRGRPPRTQAEAPSADEAKSAKSDPPAKSGRGRGRPRKARGRDLVPLDHLLQSDWDLYYTGKVFFRSENKAFSLHFCLSTV</sequence>
<keyword evidence="6" id="KW-1185">Reference proteome</keyword>
<feature type="repeat" description="RCC1" evidence="2">
    <location>
        <begin position="277"/>
        <end position="332"/>
    </location>
</feature>
<evidence type="ECO:0000256" key="2">
    <source>
        <dbReference type="PROSITE-ProRule" id="PRU00235"/>
    </source>
</evidence>
<comment type="caution">
    <text evidence="5">The sequence shown here is derived from an EMBL/GenBank/DDBJ whole genome shotgun (WGS) entry which is preliminary data.</text>
</comment>
<feature type="compositionally biased region" description="Acidic residues" evidence="3">
    <location>
        <begin position="32"/>
        <end position="41"/>
    </location>
</feature>
<dbReference type="EMBL" id="JBHFFA010000007">
    <property type="protein sequence ID" value="KAL2612293.1"/>
    <property type="molecule type" value="Genomic_DNA"/>
</dbReference>
<organism evidence="5 6">
    <name type="scientific">Riccia fluitans</name>
    <dbReference type="NCBI Taxonomy" id="41844"/>
    <lineage>
        <taxon>Eukaryota</taxon>
        <taxon>Viridiplantae</taxon>
        <taxon>Streptophyta</taxon>
        <taxon>Embryophyta</taxon>
        <taxon>Marchantiophyta</taxon>
        <taxon>Marchantiopsida</taxon>
        <taxon>Marchantiidae</taxon>
        <taxon>Marchantiales</taxon>
        <taxon>Ricciaceae</taxon>
        <taxon>Riccia</taxon>
    </lineage>
</organism>
<feature type="compositionally biased region" description="Acidic residues" evidence="3">
    <location>
        <begin position="503"/>
        <end position="523"/>
    </location>
</feature>
<dbReference type="Pfam" id="PF25390">
    <property type="entry name" value="WD40_RLD"/>
    <property type="match status" value="1"/>
</dbReference>
<dbReference type="PRINTS" id="PR00633">
    <property type="entry name" value="RCCNDNSATION"/>
</dbReference>
<protein>
    <recommendedName>
        <fullName evidence="4">RCC1-like domain-containing protein</fullName>
    </recommendedName>
</protein>
<dbReference type="Proteomes" id="UP001605036">
    <property type="component" value="Unassembled WGS sequence"/>
</dbReference>
<feature type="region of interest" description="Disordered" evidence="3">
    <location>
        <begin position="1"/>
        <end position="44"/>
    </location>
</feature>
<evidence type="ECO:0000259" key="4">
    <source>
        <dbReference type="Pfam" id="PF25390"/>
    </source>
</evidence>
<feature type="repeat" description="RCC1" evidence="2">
    <location>
        <begin position="378"/>
        <end position="431"/>
    </location>
</feature>
<feature type="compositionally biased region" description="Basic and acidic residues" evidence="3">
    <location>
        <begin position="545"/>
        <end position="555"/>
    </location>
</feature>
<feature type="region of interest" description="Disordered" evidence="3">
    <location>
        <begin position="448"/>
        <end position="615"/>
    </location>
</feature>
<dbReference type="InterPro" id="IPR028641">
    <property type="entry name" value="RCC2"/>
</dbReference>